<feature type="transmembrane region" description="Helical" evidence="8">
    <location>
        <begin position="255"/>
        <end position="272"/>
    </location>
</feature>
<feature type="transmembrane region" description="Helical" evidence="8">
    <location>
        <begin position="620"/>
        <end position="641"/>
    </location>
</feature>
<feature type="transmembrane region" description="Helical" evidence="8">
    <location>
        <begin position="228"/>
        <end position="249"/>
    </location>
</feature>
<protein>
    <recommendedName>
        <fullName evidence="11">Major facilitator superfamily (MFS) profile domain-containing protein</fullName>
    </recommendedName>
</protein>
<keyword evidence="4 8" id="KW-0812">Transmembrane</keyword>
<keyword evidence="6 8" id="KW-0472">Membrane</keyword>
<gene>
    <name evidence="9" type="ORF">EYC80_001944</name>
</gene>
<evidence type="ECO:0000256" key="2">
    <source>
        <dbReference type="ARBA" id="ARBA00005982"/>
    </source>
</evidence>
<dbReference type="OrthoDB" id="8904098at2759"/>
<dbReference type="GO" id="GO:0071916">
    <property type="term" value="F:dipeptide transmembrane transporter activity"/>
    <property type="evidence" value="ECO:0007669"/>
    <property type="project" value="UniProtKB-ARBA"/>
</dbReference>
<proteinExistence type="inferred from homology"/>
<evidence type="ECO:0000256" key="8">
    <source>
        <dbReference type="SAM" id="Phobius"/>
    </source>
</evidence>
<accession>A0A5N6K6N4</accession>
<feature type="transmembrane region" description="Helical" evidence="8">
    <location>
        <begin position="509"/>
        <end position="531"/>
    </location>
</feature>
<evidence type="ECO:0000256" key="6">
    <source>
        <dbReference type="ARBA" id="ARBA00023136"/>
    </source>
</evidence>
<evidence type="ECO:0000256" key="4">
    <source>
        <dbReference type="ARBA" id="ARBA00022692"/>
    </source>
</evidence>
<comment type="similarity">
    <text evidence="2">Belongs to the major facilitator superfamily. Proton-dependent oligopeptide transporter (POT/PTR) (TC 2.A.17) family.</text>
</comment>
<feature type="transmembrane region" description="Helical" evidence="8">
    <location>
        <begin position="311"/>
        <end position="331"/>
    </location>
</feature>
<evidence type="ECO:0000313" key="10">
    <source>
        <dbReference type="Proteomes" id="UP000326757"/>
    </source>
</evidence>
<dbReference type="Proteomes" id="UP000326757">
    <property type="component" value="Unassembled WGS sequence"/>
</dbReference>
<feature type="transmembrane region" description="Helical" evidence="8">
    <location>
        <begin position="477"/>
        <end position="497"/>
    </location>
</feature>
<evidence type="ECO:0000256" key="7">
    <source>
        <dbReference type="SAM" id="MobiDB-lite"/>
    </source>
</evidence>
<dbReference type="EMBL" id="VIGI01000007">
    <property type="protein sequence ID" value="KAB8298200.1"/>
    <property type="molecule type" value="Genomic_DNA"/>
</dbReference>
<comment type="subcellular location">
    <subcellularLocation>
        <location evidence="1">Membrane</location>
        <topology evidence="1">Multi-pass membrane protein</topology>
    </subcellularLocation>
</comment>
<organism evidence="9 10">
    <name type="scientific">Monilinia laxa</name>
    <name type="common">Brown rot fungus</name>
    <name type="synonym">Sclerotinia laxa</name>
    <dbReference type="NCBI Taxonomy" id="61186"/>
    <lineage>
        <taxon>Eukaryota</taxon>
        <taxon>Fungi</taxon>
        <taxon>Dikarya</taxon>
        <taxon>Ascomycota</taxon>
        <taxon>Pezizomycotina</taxon>
        <taxon>Leotiomycetes</taxon>
        <taxon>Helotiales</taxon>
        <taxon>Sclerotiniaceae</taxon>
        <taxon>Monilinia</taxon>
    </lineage>
</organism>
<name>A0A5N6K6N4_MONLA</name>
<dbReference type="Pfam" id="PF00854">
    <property type="entry name" value="PTR2"/>
    <property type="match status" value="1"/>
</dbReference>
<feature type="transmembrane region" description="Helical" evidence="8">
    <location>
        <begin position="593"/>
        <end position="614"/>
    </location>
</feature>
<feature type="transmembrane region" description="Helical" evidence="8">
    <location>
        <begin position="337"/>
        <end position="359"/>
    </location>
</feature>
<dbReference type="AlphaFoldDB" id="A0A5N6K6N4"/>
<keyword evidence="10" id="KW-1185">Reference proteome</keyword>
<dbReference type="InterPro" id="IPR000109">
    <property type="entry name" value="POT_fam"/>
</dbReference>
<sequence>MIKLPSVQDKLDRKFLSDNIKYQDEGKVNLMPSGVLGGIKLLDIPFNGTLSLLYCVLNFLNHSELGTMATTTDALTSAPVYQTGLMANAPDNLDAKISSEIHVLDHDSSLDNDGVLRPTEEEKATLRRVSGSIPWAAYMVCVIEFAERASYYGVQFVFSNFVQFPLPKGGNGAGATPKGTQQTPGALGKGLTVSSAIGLLFKFLAYTIPIFGGWLADTKLGRFKTICIGTVIFGIAHLVLVIGAIPSVLQAGQGMAPFIIGVLTLALGAGMFKSNVSPMLLDQDTQKGLIVKTLPDGERVILDPEVTAQRLALAFYGMINVGAFFGLATTYSEKLVGFWLAFGLPMILYLLLPILLWLINKRLVKYPPQGSDLGRFFRVIGTAIRKNGFKGFGREGYLDAAKPSILAAEGVTDGHDGKQVDWTDDFVEDVKRSLEACTIFLFFPVYIMNNGGIGNITTSQGSAMVTNDAPNDILNNFNALTIIFTIPLLSYGVYPLLRRHNIHFGPIKRITFGFLIAAVSSAIGAITQWRIYETSPCGYYATGCEIGTGVAPISIWWQIPQWAIGGISECFCNVTALELAYSRAPANMKGIITSMYLFATALSAAIQQACTASLVDPYLIWPYVAPAVLGTLLAIWFYFLYRHLDNDEYVRGGVADNLGEEPSVDRVQSSRSGDVTKEVREEKV</sequence>
<feature type="transmembrane region" description="Helical" evidence="8">
    <location>
        <begin position="196"/>
        <end position="216"/>
    </location>
</feature>
<dbReference type="Gene3D" id="1.20.1250.20">
    <property type="entry name" value="MFS general substrate transporter like domains"/>
    <property type="match status" value="1"/>
</dbReference>
<dbReference type="InterPro" id="IPR036259">
    <property type="entry name" value="MFS_trans_sf"/>
</dbReference>
<dbReference type="FunFam" id="1.20.1250.20:FF:000085">
    <property type="entry name" value="MFS peptide transporter Ptr2"/>
    <property type="match status" value="1"/>
</dbReference>
<evidence type="ECO:0000256" key="3">
    <source>
        <dbReference type="ARBA" id="ARBA00022448"/>
    </source>
</evidence>
<keyword evidence="5 8" id="KW-1133">Transmembrane helix</keyword>
<evidence type="ECO:0000256" key="5">
    <source>
        <dbReference type="ARBA" id="ARBA00022989"/>
    </source>
</evidence>
<keyword evidence="3" id="KW-0813">Transport</keyword>
<evidence type="ECO:0000256" key="1">
    <source>
        <dbReference type="ARBA" id="ARBA00004141"/>
    </source>
</evidence>
<reference evidence="9 10" key="1">
    <citation type="submission" date="2019-06" db="EMBL/GenBank/DDBJ databases">
        <title>Genome Sequence of the Brown Rot Fungal Pathogen Monilinia laxa.</title>
        <authorList>
            <person name="De Miccolis Angelini R.M."/>
            <person name="Landi L."/>
            <person name="Abate D."/>
            <person name="Pollastro S."/>
            <person name="Romanazzi G."/>
            <person name="Faretra F."/>
        </authorList>
    </citation>
    <scope>NUCLEOTIDE SEQUENCE [LARGE SCALE GENOMIC DNA]</scope>
    <source>
        <strain evidence="9 10">Mlax316</strain>
    </source>
</reference>
<dbReference type="SUPFAM" id="SSF103473">
    <property type="entry name" value="MFS general substrate transporter"/>
    <property type="match status" value="1"/>
</dbReference>
<feature type="region of interest" description="Disordered" evidence="7">
    <location>
        <begin position="660"/>
        <end position="684"/>
    </location>
</feature>
<dbReference type="PANTHER" id="PTHR11654">
    <property type="entry name" value="OLIGOPEPTIDE TRANSPORTER-RELATED"/>
    <property type="match status" value="1"/>
</dbReference>
<evidence type="ECO:0008006" key="11">
    <source>
        <dbReference type="Google" id="ProtNLM"/>
    </source>
</evidence>
<feature type="compositionally biased region" description="Basic and acidic residues" evidence="7">
    <location>
        <begin position="674"/>
        <end position="684"/>
    </location>
</feature>
<comment type="caution">
    <text evidence="9">The sequence shown here is derived from an EMBL/GenBank/DDBJ whole genome shotgun (WGS) entry which is preliminary data.</text>
</comment>
<dbReference type="GO" id="GO:0005886">
    <property type="term" value="C:plasma membrane"/>
    <property type="evidence" value="ECO:0007669"/>
    <property type="project" value="UniProtKB-ARBA"/>
</dbReference>
<evidence type="ECO:0000313" key="9">
    <source>
        <dbReference type="EMBL" id="KAB8298200.1"/>
    </source>
</evidence>